<reference evidence="4 5" key="1">
    <citation type="submission" date="2021-07" db="EMBL/GenBank/DDBJ databases">
        <title>Shewanella sp. nov, isolated from SCS.</title>
        <authorList>
            <person name="Cao W.R."/>
        </authorList>
    </citation>
    <scope>NUCLEOTIDE SEQUENCE [LARGE SCALE GENOMIC DNA]</scope>
    <source>
        <strain evidence="4 5">NR704-98</strain>
    </source>
</reference>
<accession>A0ABS7E572</accession>
<evidence type="ECO:0000259" key="2">
    <source>
        <dbReference type="Pfam" id="PF14400"/>
    </source>
</evidence>
<keyword evidence="5" id="KW-1185">Reference proteome</keyword>
<feature type="transmembrane region" description="Helical" evidence="1">
    <location>
        <begin position="375"/>
        <end position="397"/>
    </location>
</feature>
<feature type="transmembrane region" description="Helical" evidence="1">
    <location>
        <begin position="308"/>
        <end position="329"/>
    </location>
</feature>
<dbReference type="InterPro" id="IPR025838">
    <property type="entry name" value="Transglut_i_TM"/>
</dbReference>
<keyword evidence="1" id="KW-0472">Membrane</keyword>
<evidence type="ECO:0000313" key="4">
    <source>
        <dbReference type="EMBL" id="MBW8184826.1"/>
    </source>
</evidence>
<sequence>MHSKKPFYILVALLFISGIAASVFRGIEHNVPFLPGKQVQSWAVDAKVSFQGIGEPAEVSFSLPNDPAFEVLVENASSPGYGLTISQDNQDQERRALWSVRSATGMQNLYYKVTLIPTGTTQVIAKQEPVAPKDFIWPATEKDAAEQVISKVWAKSATNLSFAQQLNKALNAAERTQNVELLLSSNTPTKLFLHMLHSKGVPAQEVSGLYLEDQRRRQQLSSFVEVYNDGEWVLFDPSNGTQGRKDNLLLWDRSGKSTLDVTGGVNSQVNFSMLQDTRSALATSLDVMKNQGALDFSLYQLPLEEQSLFKGILLIPIGVLMVVFLRVIVGLKTSGTFMPVLIALAFIQTTLLTGLIGFILIVACGLMIRSYLSQLNLLLISRISAVIIVVIGIIGIFTLLSYKFGLSEGLTITFFPMIILAWTIERMSILWEEEGPKEVLLQGGGSLFVATLAYLAMSATWVQHWVFNFLGIHLVILAIVLLMGQYTGYRLLELRRFKPLAGDK</sequence>
<comment type="caution">
    <text evidence="4">The sequence shown here is derived from an EMBL/GenBank/DDBJ whole genome shotgun (WGS) entry which is preliminary data.</text>
</comment>
<keyword evidence="1" id="KW-0812">Transmembrane</keyword>
<dbReference type="RefSeq" id="WP_220110302.1">
    <property type="nucleotide sequence ID" value="NZ_JAHZST010000010.1"/>
</dbReference>
<feature type="transmembrane region" description="Helical" evidence="1">
    <location>
        <begin position="465"/>
        <end position="489"/>
    </location>
</feature>
<organism evidence="4 5">
    <name type="scientific">Shewanella nanhaiensis</name>
    <dbReference type="NCBI Taxonomy" id="2864872"/>
    <lineage>
        <taxon>Bacteria</taxon>
        <taxon>Pseudomonadati</taxon>
        <taxon>Pseudomonadota</taxon>
        <taxon>Gammaproteobacteria</taxon>
        <taxon>Alteromonadales</taxon>
        <taxon>Shewanellaceae</taxon>
        <taxon>Shewanella</taxon>
    </lineage>
</organism>
<dbReference type="SUPFAM" id="SSF54001">
    <property type="entry name" value="Cysteine proteinases"/>
    <property type="match status" value="1"/>
</dbReference>
<feature type="domain" description="Inactive transglutaminase fused to 7 transmembrane helices" evidence="2">
    <location>
        <begin position="24"/>
        <end position="185"/>
    </location>
</feature>
<keyword evidence="1" id="KW-1133">Transmembrane helix</keyword>
<evidence type="ECO:0000259" key="3">
    <source>
        <dbReference type="Pfam" id="PF14402"/>
    </source>
</evidence>
<feature type="transmembrane region" description="Helical" evidence="1">
    <location>
        <begin position="6"/>
        <end position="27"/>
    </location>
</feature>
<dbReference type="Proteomes" id="UP001195963">
    <property type="component" value="Unassembled WGS sequence"/>
</dbReference>
<dbReference type="EMBL" id="JAHZST010000010">
    <property type="protein sequence ID" value="MBW8184826.1"/>
    <property type="molecule type" value="Genomic_DNA"/>
</dbReference>
<proteinExistence type="predicted"/>
<dbReference type="InterPro" id="IPR038765">
    <property type="entry name" value="Papain-like_cys_pep_sf"/>
</dbReference>
<feature type="transmembrane region" description="Helical" evidence="1">
    <location>
        <begin position="409"/>
        <end position="427"/>
    </location>
</feature>
<dbReference type="Gene3D" id="3.10.620.30">
    <property type="match status" value="1"/>
</dbReference>
<protein>
    <submittedName>
        <fullName evidence="4">UUP1 family membrane protein</fullName>
    </submittedName>
</protein>
<evidence type="ECO:0000313" key="5">
    <source>
        <dbReference type="Proteomes" id="UP001195963"/>
    </source>
</evidence>
<name>A0ABS7E572_9GAMM</name>
<evidence type="ECO:0000256" key="1">
    <source>
        <dbReference type="SAM" id="Phobius"/>
    </source>
</evidence>
<feature type="transmembrane region" description="Helical" evidence="1">
    <location>
        <begin position="341"/>
        <end position="368"/>
    </location>
</feature>
<feature type="transmembrane region" description="Helical" evidence="1">
    <location>
        <begin position="439"/>
        <end position="459"/>
    </location>
</feature>
<dbReference type="Pfam" id="PF14400">
    <property type="entry name" value="Transglut_i_TM"/>
    <property type="match status" value="1"/>
</dbReference>
<feature type="domain" description="7 transmembrane helices usually fused to an inactive transglutaminase" evidence="3">
    <location>
        <begin position="257"/>
        <end position="500"/>
    </location>
</feature>
<gene>
    <name evidence="4" type="ORF">K0625_14265</name>
</gene>
<dbReference type="Pfam" id="PF14402">
    <property type="entry name" value="7TM_transglut"/>
    <property type="match status" value="1"/>
</dbReference>
<dbReference type="InterPro" id="IPR025840">
    <property type="entry name" value="7TM_transglut"/>
</dbReference>